<feature type="domain" description="Helix-turn-helix" evidence="1">
    <location>
        <begin position="43"/>
        <end position="94"/>
    </location>
</feature>
<dbReference type="InterPro" id="IPR041657">
    <property type="entry name" value="HTH_17"/>
</dbReference>
<protein>
    <submittedName>
        <fullName evidence="2">Helix-turn-helix domain-containing protein</fullName>
    </submittedName>
</protein>
<sequence length="119" mass="14065">MQQENITFNDMPQMLAVMYAKLNELGDKVDKLIPPKKSEEQQWFNVADLIEFLPTHPAEQTIYGWTSARKIPFHKKGKSIIFNKKEIEEWLREGTYRKSEADLENEAMAFINNKRYGRK</sequence>
<name>A0A6A2RSK7_9BACE</name>
<reference evidence="2 3" key="1">
    <citation type="journal article" date="2019" name="Nat. Med.">
        <title>A library of human gut bacterial isolates paired with longitudinal multiomics data enables mechanistic microbiome research.</title>
        <authorList>
            <person name="Poyet M."/>
            <person name="Groussin M."/>
            <person name="Gibbons S.M."/>
            <person name="Avila-Pacheco J."/>
            <person name="Jiang X."/>
            <person name="Kearney S.M."/>
            <person name="Perrotta A.R."/>
            <person name="Berdy B."/>
            <person name="Zhao S."/>
            <person name="Lieberman T.D."/>
            <person name="Swanson P.K."/>
            <person name="Smith M."/>
            <person name="Roesemann S."/>
            <person name="Alexander J.E."/>
            <person name="Rich S.A."/>
            <person name="Livny J."/>
            <person name="Vlamakis H."/>
            <person name="Clish C."/>
            <person name="Bullock K."/>
            <person name="Deik A."/>
            <person name="Scott J."/>
            <person name="Pierce K.A."/>
            <person name="Xavier R.J."/>
            <person name="Alm E.J."/>
        </authorList>
    </citation>
    <scope>NUCLEOTIDE SEQUENCE [LARGE SCALE GENOMIC DNA]</scope>
    <source>
        <strain evidence="2 3">BIOML-A62</strain>
    </source>
</reference>
<proteinExistence type="predicted"/>
<organism evidence="2 3">
    <name type="scientific">Bacteroides xylanisolvens</name>
    <dbReference type="NCBI Taxonomy" id="371601"/>
    <lineage>
        <taxon>Bacteria</taxon>
        <taxon>Pseudomonadati</taxon>
        <taxon>Bacteroidota</taxon>
        <taxon>Bacteroidia</taxon>
        <taxon>Bacteroidales</taxon>
        <taxon>Bacteroidaceae</taxon>
        <taxon>Bacteroides</taxon>
    </lineage>
</organism>
<evidence type="ECO:0000259" key="1">
    <source>
        <dbReference type="Pfam" id="PF12728"/>
    </source>
</evidence>
<gene>
    <name evidence="2" type="ORF">GA424_25490</name>
</gene>
<evidence type="ECO:0000313" key="3">
    <source>
        <dbReference type="Proteomes" id="UP000487596"/>
    </source>
</evidence>
<dbReference type="RefSeq" id="WP_134771262.1">
    <property type="nucleotide sequence ID" value="NZ_WDEE01000105.1"/>
</dbReference>
<dbReference type="Pfam" id="PF12728">
    <property type="entry name" value="HTH_17"/>
    <property type="match status" value="1"/>
</dbReference>
<dbReference type="AlphaFoldDB" id="A0A6A2RSK7"/>
<accession>A0A6A2RSK7</accession>
<comment type="caution">
    <text evidence="2">The sequence shown here is derived from an EMBL/GenBank/DDBJ whole genome shotgun (WGS) entry which is preliminary data.</text>
</comment>
<dbReference type="Proteomes" id="UP000487596">
    <property type="component" value="Unassembled WGS sequence"/>
</dbReference>
<dbReference type="EMBL" id="WDEH01000081">
    <property type="protein sequence ID" value="KAB6129617.1"/>
    <property type="molecule type" value="Genomic_DNA"/>
</dbReference>
<evidence type="ECO:0000313" key="2">
    <source>
        <dbReference type="EMBL" id="KAB6129617.1"/>
    </source>
</evidence>